<dbReference type="EMBL" id="ML119659">
    <property type="protein sequence ID" value="RPA84280.1"/>
    <property type="molecule type" value="Genomic_DNA"/>
</dbReference>
<name>A0A3N4IJE5_ASCIM</name>
<keyword evidence="2" id="KW-1185">Reference proteome</keyword>
<protein>
    <submittedName>
        <fullName evidence="1">Uncharacterized protein</fullName>
    </submittedName>
</protein>
<accession>A0A3N4IJE5</accession>
<evidence type="ECO:0000313" key="1">
    <source>
        <dbReference type="EMBL" id="RPA84280.1"/>
    </source>
</evidence>
<gene>
    <name evidence="1" type="ORF">BJ508DRAFT_374278</name>
</gene>
<feature type="non-terminal residue" evidence="1">
    <location>
        <position position="275"/>
    </location>
</feature>
<dbReference type="Proteomes" id="UP000275078">
    <property type="component" value="Unassembled WGS sequence"/>
</dbReference>
<proteinExistence type="predicted"/>
<organism evidence="1 2">
    <name type="scientific">Ascobolus immersus RN42</name>
    <dbReference type="NCBI Taxonomy" id="1160509"/>
    <lineage>
        <taxon>Eukaryota</taxon>
        <taxon>Fungi</taxon>
        <taxon>Dikarya</taxon>
        <taxon>Ascomycota</taxon>
        <taxon>Pezizomycotina</taxon>
        <taxon>Pezizomycetes</taxon>
        <taxon>Pezizales</taxon>
        <taxon>Ascobolaceae</taxon>
        <taxon>Ascobolus</taxon>
    </lineage>
</organism>
<sequence>MSVSGSPTSTIAFTPASTRRSSISSQISNLTLTPRAQAYDALDDATPMKTPKTQLGYSSRYREFHTIVYDSETGKFRTDFRLKAKRKEGEAEMSCDAILKCLDDMAQYEVSALLGYIATEEEKLCDGYDQAKRLGIRLTVAHLVRQSESSNEVTKFDLELVPSIQAHRQFYLLRNASQVVRRDGRDHYESRDWRTGPLDNDVSGIIRLKSGQECLSLHNNVQDEVLKWWEKTMVVLVDFMERISTEHFDGMGLIVSTAMLYDNKLCLKIVEVVPV</sequence>
<dbReference type="AlphaFoldDB" id="A0A3N4IJE5"/>
<reference evidence="1 2" key="1">
    <citation type="journal article" date="2018" name="Nat. Ecol. Evol.">
        <title>Pezizomycetes genomes reveal the molecular basis of ectomycorrhizal truffle lifestyle.</title>
        <authorList>
            <person name="Murat C."/>
            <person name="Payen T."/>
            <person name="Noel B."/>
            <person name="Kuo A."/>
            <person name="Morin E."/>
            <person name="Chen J."/>
            <person name="Kohler A."/>
            <person name="Krizsan K."/>
            <person name="Balestrini R."/>
            <person name="Da Silva C."/>
            <person name="Montanini B."/>
            <person name="Hainaut M."/>
            <person name="Levati E."/>
            <person name="Barry K.W."/>
            <person name="Belfiori B."/>
            <person name="Cichocki N."/>
            <person name="Clum A."/>
            <person name="Dockter R.B."/>
            <person name="Fauchery L."/>
            <person name="Guy J."/>
            <person name="Iotti M."/>
            <person name="Le Tacon F."/>
            <person name="Lindquist E.A."/>
            <person name="Lipzen A."/>
            <person name="Malagnac F."/>
            <person name="Mello A."/>
            <person name="Molinier V."/>
            <person name="Miyauchi S."/>
            <person name="Poulain J."/>
            <person name="Riccioni C."/>
            <person name="Rubini A."/>
            <person name="Sitrit Y."/>
            <person name="Splivallo R."/>
            <person name="Traeger S."/>
            <person name="Wang M."/>
            <person name="Zifcakova L."/>
            <person name="Wipf D."/>
            <person name="Zambonelli A."/>
            <person name="Paolocci F."/>
            <person name="Nowrousian M."/>
            <person name="Ottonello S."/>
            <person name="Baldrian P."/>
            <person name="Spatafora J.W."/>
            <person name="Henrissat B."/>
            <person name="Nagy L.G."/>
            <person name="Aury J.M."/>
            <person name="Wincker P."/>
            <person name="Grigoriev I.V."/>
            <person name="Bonfante P."/>
            <person name="Martin F.M."/>
        </authorList>
    </citation>
    <scope>NUCLEOTIDE SEQUENCE [LARGE SCALE GENOMIC DNA]</scope>
    <source>
        <strain evidence="1 2">RN42</strain>
    </source>
</reference>
<evidence type="ECO:0000313" key="2">
    <source>
        <dbReference type="Proteomes" id="UP000275078"/>
    </source>
</evidence>